<dbReference type="EMBL" id="BAABIE010000004">
    <property type="protein sequence ID" value="GAA4745328.1"/>
    <property type="molecule type" value="Genomic_DNA"/>
</dbReference>
<gene>
    <name evidence="2" type="ORF">GCM10023217_13020</name>
</gene>
<keyword evidence="3" id="KW-1185">Reference proteome</keyword>
<dbReference type="RefSeq" id="WP_345312856.1">
    <property type="nucleotide sequence ID" value="NZ_BAABIE010000004.1"/>
</dbReference>
<dbReference type="Pfam" id="PF20068">
    <property type="entry name" value="Amphi-Trp"/>
    <property type="match status" value="1"/>
</dbReference>
<accession>A0ABP8Z3W9</accession>
<sequence>MSDELFEYETKEEVTREEAAATLRELADTIARHNEVSFTANNKVVRIDIPDRVRLKVEMERGQADGKSELEVKLSWRE</sequence>
<feature type="domain" description="Amphi-Trp" evidence="1">
    <location>
        <begin position="2"/>
        <end position="78"/>
    </location>
</feature>
<evidence type="ECO:0000259" key="1">
    <source>
        <dbReference type="Pfam" id="PF20068"/>
    </source>
</evidence>
<protein>
    <recommendedName>
        <fullName evidence="1">Amphi-Trp domain-containing protein</fullName>
    </recommendedName>
</protein>
<reference evidence="3" key="1">
    <citation type="journal article" date="2019" name="Int. J. Syst. Evol. Microbiol.">
        <title>The Global Catalogue of Microorganisms (GCM) 10K type strain sequencing project: providing services to taxonomists for standard genome sequencing and annotation.</title>
        <authorList>
            <consortium name="The Broad Institute Genomics Platform"/>
            <consortium name="The Broad Institute Genome Sequencing Center for Infectious Disease"/>
            <person name="Wu L."/>
            <person name="Ma J."/>
        </authorList>
    </citation>
    <scope>NUCLEOTIDE SEQUENCE [LARGE SCALE GENOMIC DNA]</scope>
    <source>
        <strain evidence="3">JCM 18077</strain>
    </source>
</reference>
<evidence type="ECO:0000313" key="2">
    <source>
        <dbReference type="EMBL" id="GAA4745328.1"/>
    </source>
</evidence>
<comment type="caution">
    <text evidence="2">The sequence shown here is derived from an EMBL/GenBank/DDBJ whole genome shotgun (WGS) entry which is preliminary data.</text>
</comment>
<dbReference type="InterPro" id="IPR027598">
    <property type="entry name" value="Amphi-Trp_dom"/>
</dbReference>
<dbReference type="NCBIfam" id="TIGR04354">
    <property type="entry name" value="amphi-Trp"/>
    <property type="match status" value="1"/>
</dbReference>
<organism evidence="2 3">
    <name type="scientific">Gordonia alkaliphila</name>
    <dbReference type="NCBI Taxonomy" id="1053547"/>
    <lineage>
        <taxon>Bacteria</taxon>
        <taxon>Bacillati</taxon>
        <taxon>Actinomycetota</taxon>
        <taxon>Actinomycetes</taxon>
        <taxon>Mycobacteriales</taxon>
        <taxon>Gordoniaceae</taxon>
        <taxon>Gordonia</taxon>
    </lineage>
</organism>
<proteinExistence type="predicted"/>
<name>A0ABP8Z3W9_9ACTN</name>
<evidence type="ECO:0000313" key="3">
    <source>
        <dbReference type="Proteomes" id="UP001500822"/>
    </source>
</evidence>
<dbReference type="Proteomes" id="UP001500822">
    <property type="component" value="Unassembled WGS sequence"/>
</dbReference>